<dbReference type="SMART" id="SM01058">
    <property type="entry name" value="CarD_TRCF"/>
    <property type="match status" value="1"/>
</dbReference>
<proteinExistence type="inferred from homology"/>
<dbReference type="InterPro" id="IPR001650">
    <property type="entry name" value="Helicase_C-like"/>
</dbReference>
<evidence type="ECO:0000313" key="13">
    <source>
        <dbReference type="Proteomes" id="UP000234857"/>
    </source>
</evidence>
<organism evidence="12 13">
    <name type="scientific">Muiribacterium halophilum</name>
    <dbReference type="NCBI Taxonomy" id="2053465"/>
    <lineage>
        <taxon>Bacteria</taxon>
        <taxon>Candidatus Muiribacteriota</taxon>
        <taxon>Candidatus Muiribacteriia</taxon>
        <taxon>Candidatus Muiribacteriales</taxon>
        <taxon>Candidatus Muiribacteriaceae</taxon>
        <taxon>Candidatus Muiribacterium</taxon>
    </lineage>
</organism>
<keyword evidence="6 9" id="KW-0067">ATP-binding</keyword>
<dbReference type="InterPro" id="IPR004576">
    <property type="entry name" value="Mfd"/>
</dbReference>
<dbReference type="PROSITE" id="PS51194">
    <property type="entry name" value="HELICASE_CTER"/>
    <property type="match status" value="1"/>
</dbReference>
<dbReference type="HAMAP" id="MF_00969">
    <property type="entry name" value="TRCF"/>
    <property type="match status" value="1"/>
</dbReference>
<evidence type="ECO:0000256" key="3">
    <source>
        <dbReference type="ARBA" id="ARBA00022763"/>
    </source>
</evidence>
<dbReference type="Pfam" id="PF03461">
    <property type="entry name" value="TRCF"/>
    <property type="match status" value="1"/>
</dbReference>
<dbReference type="InterPro" id="IPR037235">
    <property type="entry name" value="TRCF-like_C_D7"/>
</dbReference>
<keyword evidence="8 9" id="KW-0234">DNA repair</keyword>
<comment type="function">
    <text evidence="9">Couples transcription and DNA repair by recognizing RNA polymerase (RNAP) stalled at DNA lesions. Mediates ATP-dependent release of RNAP and its truncated transcript from the DNA, and recruitment of nucleotide excision repair machinery to the damaged site.</text>
</comment>
<evidence type="ECO:0000256" key="9">
    <source>
        <dbReference type="HAMAP-Rule" id="MF_00969"/>
    </source>
</evidence>
<accession>A0A2N5ZKR7</accession>
<dbReference type="InterPro" id="IPR005118">
    <property type="entry name" value="TRCF_C"/>
</dbReference>
<keyword evidence="2 9" id="KW-0547">Nucleotide-binding</keyword>
<dbReference type="AlphaFoldDB" id="A0A2N5ZKR7"/>
<sequence length="638" mass="73502">MNHGIGIYKGIKKVKVGIVKKEYFHIKYAGNDELYVPIESADHIHKYIGKDKPSLYTLDGKRWKNTKGRVRKKVKSIAKDLIKLYSERMNTKGFVFGSDNDWQHELEASFSYEETQDQVRVMEEIKEYMQSTHPMDRLVCGDVGFGKTELAVRAAFKAVMSSKQVAVLAPTTILVEQHFRTFTERFKMFPVKIAQVSRMQTPAQNRDILEKLKTQEIDLVIGTHKLISDKVKFKDLGLLVVDEEQRFGVSHKEKIKRMKKNIDVLTMTATPIPRTLNMALNGIRDVSVIETAPDNRLPIKTFVIPFSELVLRESIEREVDRGGQVYYLYNNVRNIHMVKARLEKMLPDVNFVVAHGQMNRKDLNHIMDDFLNKRGDVLITTTIIESGIDIPNVNTIIVENAHRFGLSQLYQLKGRVGRSERQAYAYLFYKKDQKLTEAAVKRLQTLRENTDLGSGFKVAMKDLEIRGAGNVFGGEQHGFVDDIGFEMYCKILKEVVAEEKGEMQNEYKEIKFSLPVAAYIPEHFEENRKKKIELYRKIAGVMNEKELKMVQDEIRDNYGKIPKEVSNLLKIQNIKIHGRKVLLSEIIQYSSKTTLLKFYKLEFTEKGLGDFLGRYSPIIDFSVNQENAVAIRVENLDV</sequence>
<dbReference type="GO" id="GO:0005737">
    <property type="term" value="C:cytoplasm"/>
    <property type="evidence" value="ECO:0007669"/>
    <property type="project" value="UniProtKB-SubCell"/>
</dbReference>
<dbReference type="EC" id="3.6.4.-" evidence="9"/>
<evidence type="ECO:0000256" key="8">
    <source>
        <dbReference type="ARBA" id="ARBA00023204"/>
    </source>
</evidence>
<evidence type="ECO:0000256" key="2">
    <source>
        <dbReference type="ARBA" id="ARBA00022741"/>
    </source>
</evidence>
<dbReference type="Pfam" id="PF00270">
    <property type="entry name" value="DEAD"/>
    <property type="match status" value="1"/>
</dbReference>
<dbReference type="SMART" id="SM00982">
    <property type="entry name" value="TRCF"/>
    <property type="match status" value="1"/>
</dbReference>
<dbReference type="EMBL" id="PKTG01000038">
    <property type="protein sequence ID" value="PLX19211.1"/>
    <property type="molecule type" value="Genomic_DNA"/>
</dbReference>
<dbReference type="NCBIfam" id="TIGR00580">
    <property type="entry name" value="mfd"/>
    <property type="match status" value="1"/>
</dbReference>
<dbReference type="GO" id="GO:0006355">
    <property type="term" value="P:regulation of DNA-templated transcription"/>
    <property type="evidence" value="ECO:0007669"/>
    <property type="project" value="UniProtKB-UniRule"/>
</dbReference>
<dbReference type="Gene3D" id="3.40.50.300">
    <property type="entry name" value="P-loop containing nucleotide triphosphate hydrolases"/>
    <property type="match status" value="2"/>
</dbReference>
<dbReference type="InterPro" id="IPR027417">
    <property type="entry name" value="P-loop_NTPase"/>
</dbReference>
<evidence type="ECO:0000256" key="5">
    <source>
        <dbReference type="ARBA" id="ARBA00022806"/>
    </source>
</evidence>
<gene>
    <name evidence="9 12" type="primary">mfd</name>
    <name evidence="12" type="ORF">C0601_02510</name>
</gene>
<dbReference type="PROSITE" id="PS51192">
    <property type="entry name" value="HELICASE_ATP_BIND_1"/>
    <property type="match status" value="1"/>
</dbReference>
<feature type="domain" description="Helicase ATP-binding" evidence="10">
    <location>
        <begin position="128"/>
        <end position="289"/>
    </location>
</feature>
<reference evidence="12 13" key="1">
    <citation type="submission" date="2017-11" db="EMBL/GenBank/DDBJ databases">
        <title>Genome-resolved metagenomics identifies genetic mobility, metabolic interactions, and unexpected diversity in perchlorate-reducing communities.</title>
        <authorList>
            <person name="Barnum T.P."/>
            <person name="Figueroa I.A."/>
            <person name="Carlstrom C.I."/>
            <person name="Lucas L.N."/>
            <person name="Engelbrektson A.L."/>
            <person name="Coates J.D."/>
        </authorList>
    </citation>
    <scope>NUCLEOTIDE SEQUENCE [LARGE SCALE GENOMIC DNA]</scope>
    <source>
        <strain evidence="12">BM706</strain>
    </source>
</reference>
<dbReference type="Proteomes" id="UP000234857">
    <property type="component" value="Unassembled WGS sequence"/>
</dbReference>
<dbReference type="GO" id="GO:0000716">
    <property type="term" value="P:transcription-coupled nucleotide-excision repair, DNA damage recognition"/>
    <property type="evidence" value="ECO:0007669"/>
    <property type="project" value="UniProtKB-UniRule"/>
</dbReference>
<comment type="subcellular location">
    <subcellularLocation>
        <location evidence="9">Cytoplasm</location>
    </subcellularLocation>
</comment>
<comment type="caution">
    <text evidence="12">The sequence shown here is derived from an EMBL/GenBank/DDBJ whole genome shotgun (WGS) entry which is preliminary data.</text>
</comment>
<name>A0A2N5ZKR7_MUIH1</name>
<dbReference type="GO" id="GO:0016787">
    <property type="term" value="F:hydrolase activity"/>
    <property type="evidence" value="ECO:0007669"/>
    <property type="project" value="UniProtKB-KW"/>
</dbReference>
<dbReference type="Gene3D" id="3.90.1150.50">
    <property type="entry name" value="Transcription-repair-coupling factor, D7 domain"/>
    <property type="match status" value="1"/>
</dbReference>
<keyword evidence="4 9" id="KW-0378">Hydrolase</keyword>
<keyword evidence="7 9" id="KW-0238">DNA-binding</keyword>
<dbReference type="SUPFAM" id="SSF52540">
    <property type="entry name" value="P-loop containing nucleoside triphosphate hydrolases"/>
    <property type="match status" value="2"/>
</dbReference>
<dbReference type="InterPro" id="IPR047112">
    <property type="entry name" value="RecG/Mfd"/>
</dbReference>
<evidence type="ECO:0000256" key="7">
    <source>
        <dbReference type="ARBA" id="ARBA00023125"/>
    </source>
</evidence>
<dbReference type="Pfam" id="PF02559">
    <property type="entry name" value="CarD_TRCF_RID"/>
    <property type="match status" value="1"/>
</dbReference>
<dbReference type="GO" id="GO:0005524">
    <property type="term" value="F:ATP binding"/>
    <property type="evidence" value="ECO:0007669"/>
    <property type="project" value="UniProtKB-UniRule"/>
</dbReference>
<evidence type="ECO:0000259" key="11">
    <source>
        <dbReference type="PROSITE" id="PS51194"/>
    </source>
</evidence>
<comment type="similarity">
    <text evidence="9">In the C-terminal section; belongs to the helicase family. RecG subfamily.</text>
</comment>
<dbReference type="InterPro" id="IPR011545">
    <property type="entry name" value="DEAD/DEAH_box_helicase_dom"/>
</dbReference>
<protein>
    <recommendedName>
        <fullName evidence="9">Transcription-repair-coupling factor</fullName>
        <shortName evidence="9">TRCF</shortName>
        <ecNumber evidence="9">3.6.4.-</ecNumber>
    </recommendedName>
</protein>
<dbReference type="Gene3D" id="2.40.10.170">
    <property type="match status" value="1"/>
</dbReference>
<dbReference type="GO" id="GO:0003678">
    <property type="term" value="F:DNA helicase activity"/>
    <property type="evidence" value="ECO:0007669"/>
    <property type="project" value="TreeGrafter"/>
</dbReference>
<evidence type="ECO:0000313" key="12">
    <source>
        <dbReference type="EMBL" id="PLX19211.1"/>
    </source>
</evidence>
<dbReference type="SUPFAM" id="SSF143517">
    <property type="entry name" value="TRCF domain-like"/>
    <property type="match status" value="1"/>
</dbReference>
<keyword evidence="1 9" id="KW-0963">Cytoplasm</keyword>
<dbReference type="SMART" id="SM00487">
    <property type="entry name" value="DEXDc"/>
    <property type="match status" value="1"/>
</dbReference>
<dbReference type="Pfam" id="PF00271">
    <property type="entry name" value="Helicase_C"/>
    <property type="match status" value="1"/>
</dbReference>
<keyword evidence="3 9" id="KW-0227">DNA damage</keyword>
<dbReference type="PANTHER" id="PTHR47964">
    <property type="entry name" value="ATP-DEPENDENT DNA HELICASE HOMOLOG RECG, CHLOROPLASTIC"/>
    <property type="match status" value="1"/>
</dbReference>
<evidence type="ECO:0000256" key="6">
    <source>
        <dbReference type="ARBA" id="ARBA00022840"/>
    </source>
</evidence>
<comment type="similarity">
    <text evidence="9">In the N-terminal section; belongs to the UvrB family.</text>
</comment>
<dbReference type="SMART" id="SM00490">
    <property type="entry name" value="HELICc"/>
    <property type="match status" value="1"/>
</dbReference>
<evidence type="ECO:0000256" key="1">
    <source>
        <dbReference type="ARBA" id="ARBA00022490"/>
    </source>
</evidence>
<dbReference type="InterPro" id="IPR003711">
    <property type="entry name" value="CarD-like/TRCF_RID"/>
</dbReference>
<evidence type="ECO:0000256" key="4">
    <source>
        <dbReference type="ARBA" id="ARBA00022801"/>
    </source>
</evidence>
<dbReference type="GO" id="GO:0003684">
    <property type="term" value="F:damaged DNA binding"/>
    <property type="evidence" value="ECO:0007669"/>
    <property type="project" value="InterPro"/>
</dbReference>
<dbReference type="CDD" id="cd17991">
    <property type="entry name" value="DEXHc_TRCF"/>
    <property type="match status" value="1"/>
</dbReference>
<feature type="domain" description="Helicase C-terminal" evidence="11">
    <location>
        <begin position="310"/>
        <end position="464"/>
    </location>
</feature>
<evidence type="ECO:0000259" key="10">
    <source>
        <dbReference type="PROSITE" id="PS51192"/>
    </source>
</evidence>
<keyword evidence="5" id="KW-0347">Helicase</keyword>
<dbReference type="PANTHER" id="PTHR47964:SF1">
    <property type="entry name" value="ATP-DEPENDENT DNA HELICASE HOMOLOG RECG, CHLOROPLASTIC"/>
    <property type="match status" value="1"/>
</dbReference>
<dbReference type="InterPro" id="IPR014001">
    <property type="entry name" value="Helicase_ATP-bd"/>
</dbReference>